<reference evidence="1 2" key="1">
    <citation type="submission" date="2022-01" db="EMBL/GenBank/DDBJ databases">
        <authorList>
            <person name="Xiong W."/>
            <person name="Schranz E."/>
        </authorList>
    </citation>
    <scope>NUCLEOTIDE SEQUENCE [LARGE SCALE GENOMIC DNA]</scope>
</reference>
<evidence type="ECO:0000313" key="2">
    <source>
        <dbReference type="Proteomes" id="UP001157418"/>
    </source>
</evidence>
<organism evidence="1 2">
    <name type="scientific">Lactuca virosa</name>
    <dbReference type="NCBI Taxonomy" id="75947"/>
    <lineage>
        <taxon>Eukaryota</taxon>
        <taxon>Viridiplantae</taxon>
        <taxon>Streptophyta</taxon>
        <taxon>Embryophyta</taxon>
        <taxon>Tracheophyta</taxon>
        <taxon>Spermatophyta</taxon>
        <taxon>Magnoliopsida</taxon>
        <taxon>eudicotyledons</taxon>
        <taxon>Gunneridae</taxon>
        <taxon>Pentapetalae</taxon>
        <taxon>asterids</taxon>
        <taxon>campanulids</taxon>
        <taxon>Asterales</taxon>
        <taxon>Asteraceae</taxon>
        <taxon>Cichorioideae</taxon>
        <taxon>Cichorieae</taxon>
        <taxon>Lactucinae</taxon>
        <taxon>Lactuca</taxon>
    </lineage>
</organism>
<name>A0AAU9NVL7_9ASTR</name>
<accession>A0AAU9NVL7</accession>
<dbReference type="EMBL" id="CAKMRJ010005412">
    <property type="protein sequence ID" value="CAH1441781.1"/>
    <property type="molecule type" value="Genomic_DNA"/>
</dbReference>
<protein>
    <submittedName>
        <fullName evidence="1">Uncharacterized protein</fullName>
    </submittedName>
</protein>
<dbReference type="Proteomes" id="UP001157418">
    <property type="component" value="Unassembled WGS sequence"/>
</dbReference>
<evidence type="ECO:0000313" key="1">
    <source>
        <dbReference type="EMBL" id="CAH1441781.1"/>
    </source>
</evidence>
<dbReference type="AlphaFoldDB" id="A0AAU9NVL7"/>
<comment type="caution">
    <text evidence="1">The sequence shown here is derived from an EMBL/GenBank/DDBJ whole genome shotgun (WGS) entry which is preliminary data.</text>
</comment>
<keyword evidence="2" id="KW-1185">Reference proteome</keyword>
<proteinExistence type="predicted"/>
<sequence>MSKTLADGNLSLDKRDKWTDMLLRWSWGGGGGGGGGYQTLISADMERKLDHMEHFLLSPRLFIHPYTRKCVIFSFKLDNCIRGRQKVREGETEGEGRQERVFEHQLLDKTPQRKIWSRVCLYLETDGDRTQLPSTNLVQGETEGEGRQERVFEHQLLDKTPQRKIWTRSFRGLMKISTLKTSVLNPDNKAYFKSRFRVVSATWSDGCNQR</sequence>
<gene>
    <name evidence="1" type="ORF">LVIROSA_LOCUS27817</name>
</gene>